<evidence type="ECO:0000313" key="13">
    <source>
        <dbReference type="EMBL" id="KAK7500834.1"/>
    </source>
</evidence>
<dbReference type="PANTHER" id="PTHR11453:SF36">
    <property type="entry name" value="ANION EXCHANGE PROTEIN"/>
    <property type="match status" value="1"/>
</dbReference>
<dbReference type="Gene3D" id="1.10.287.570">
    <property type="entry name" value="Helical hairpin bin"/>
    <property type="match status" value="1"/>
</dbReference>
<dbReference type="Proteomes" id="UP001519460">
    <property type="component" value="Unassembled WGS sequence"/>
</dbReference>
<feature type="transmembrane region" description="Helical" evidence="9">
    <location>
        <begin position="583"/>
        <end position="602"/>
    </location>
</feature>
<evidence type="ECO:0000256" key="10">
    <source>
        <dbReference type="SAM" id="MobiDB-lite"/>
    </source>
</evidence>
<dbReference type="GO" id="GO:0016323">
    <property type="term" value="C:basolateral plasma membrane"/>
    <property type="evidence" value="ECO:0007669"/>
    <property type="project" value="UniProtKB-SubCell"/>
</dbReference>
<evidence type="ECO:0000256" key="7">
    <source>
        <dbReference type="ARBA" id="ARBA00023065"/>
    </source>
</evidence>
<dbReference type="InterPro" id="IPR011531">
    <property type="entry name" value="HCO3_transpt-like_TM_dom"/>
</dbReference>
<feature type="transmembrane region" description="Helical" evidence="9">
    <location>
        <begin position="774"/>
        <end position="804"/>
    </location>
</feature>
<dbReference type="PRINTS" id="PR01231">
    <property type="entry name" value="HCO3TRNSPORT"/>
</dbReference>
<feature type="region of interest" description="Disordered" evidence="10">
    <location>
        <begin position="919"/>
        <end position="971"/>
    </location>
</feature>
<evidence type="ECO:0000256" key="6">
    <source>
        <dbReference type="ARBA" id="ARBA00022989"/>
    </source>
</evidence>
<dbReference type="GO" id="GO:0015291">
    <property type="term" value="F:secondary active transmembrane transporter activity"/>
    <property type="evidence" value="ECO:0007669"/>
    <property type="project" value="UniProtKB-ARBA"/>
</dbReference>
<comment type="caution">
    <text evidence="9">Lacks conserved residue(s) required for the propagation of feature annotation.</text>
</comment>
<keyword evidence="3 9" id="KW-0813">Transport</keyword>
<reference evidence="13 14" key="1">
    <citation type="journal article" date="2023" name="Sci. Data">
        <title>Genome assembly of the Korean intertidal mud-creeper Batillaria attramentaria.</title>
        <authorList>
            <person name="Patra A.K."/>
            <person name="Ho P.T."/>
            <person name="Jun S."/>
            <person name="Lee S.J."/>
            <person name="Kim Y."/>
            <person name="Won Y.J."/>
        </authorList>
    </citation>
    <scope>NUCLEOTIDE SEQUENCE [LARGE SCALE GENOMIC DNA]</scope>
    <source>
        <strain evidence="13">Wonlab-2016</strain>
    </source>
</reference>
<dbReference type="InterPro" id="IPR003024">
    <property type="entry name" value="Na/HCO3_transpt"/>
</dbReference>
<organism evidence="13 14">
    <name type="scientific">Batillaria attramentaria</name>
    <dbReference type="NCBI Taxonomy" id="370345"/>
    <lineage>
        <taxon>Eukaryota</taxon>
        <taxon>Metazoa</taxon>
        <taxon>Spiralia</taxon>
        <taxon>Lophotrochozoa</taxon>
        <taxon>Mollusca</taxon>
        <taxon>Gastropoda</taxon>
        <taxon>Caenogastropoda</taxon>
        <taxon>Sorbeoconcha</taxon>
        <taxon>Cerithioidea</taxon>
        <taxon>Batillariidae</taxon>
        <taxon>Batillaria</taxon>
    </lineage>
</organism>
<evidence type="ECO:0000256" key="2">
    <source>
        <dbReference type="ARBA" id="ARBA00010993"/>
    </source>
</evidence>
<keyword evidence="5 9" id="KW-0812">Transmembrane</keyword>
<keyword evidence="4" id="KW-1003">Cell membrane</keyword>
<protein>
    <recommendedName>
        <fullName evidence="9">Anion exchange protein</fullName>
    </recommendedName>
</protein>
<feature type="region of interest" description="Disordered" evidence="10">
    <location>
        <begin position="151"/>
        <end position="185"/>
    </location>
</feature>
<feature type="domain" description="Band 3 cytoplasmic" evidence="12">
    <location>
        <begin position="49"/>
        <end position="335"/>
    </location>
</feature>
<dbReference type="Gene3D" id="3.40.930.10">
    <property type="entry name" value="Mannitol-specific EII, Chain A"/>
    <property type="match status" value="1"/>
</dbReference>
<feature type="transmembrane region" description="Helical" evidence="9">
    <location>
        <begin position="487"/>
        <end position="508"/>
    </location>
</feature>
<feature type="region of interest" description="Disordered" evidence="10">
    <location>
        <begin position="1"/>
        <end position="22"/>
    </location>
</feature>
<comment type="subcellular location">
    <subcellularLocation>
        <location evidence="1">Basolateral cell membrane</location>
        <topology evidence="1">Multi-pass membrane protein</topology>
    </subcellularLocation>
    <subcellularLocation>
        <location evidence="9">Membrane</location>
        <topology evidence="9">Multi-pass membrane protein</topology>
    </subcellularLocation>
</comment>
<evidence type="ECO:0000256" key="9">
    <source>
        <dbReference type="RuleBase" id="RU362035"/>
    </source>
</evidence>
<feature type="transmembrane region" description="Helical" evidence="9">
    <location>
        <begin position="402"/>
        <end position="424"/>
    </location>
</feature>
<keyword evidence="8 9" id="KW-0472">Membrane</keyword>
<evidence type="ECO:0000256" key="4">
    <source>
        <dbReference type="ARBA" id="ARBA00022475"/>
    </source>
</evidence>
<dbReference type="NCBIfam" id="TIGR00834">
    <property type="entry name" value="ae"/>
    <property type="match status" value="1"/>
</dbReference>
<evidence type="ECO:0000259" key="12">
    <source>
        <dbReference type="Pfam" id="PF07565"/>
    </source>
</evidence>
<feature type="transmembrane region" description="Helical" evidence="9">
    <location>
        <begin position="614"/>
        <end position="637"/>
    </location>
</feature>
<dbReference type="PANTHER" id="PTHR11453">
    <property type="entry name" value="ANION EXCHANGE PROTEIN"/>
    <property type="match status" value="1"/>
</dbReference>
<evidence type="ECO:0000256" key="3">
    <source>
        <dbReference type="ARBA" id="ARBA00022448"/>
    </source>
</evidence>
<keyword evidence="7 9" id="KW-0406">Ion transport</keyword>
<proteinExistence type="inferred from homology"/>
<dbReference type="EMBL" id="JACVVK020000035">
    <property type="protein sequence ID" value="KAK7500834.1"/>
    <property type="molecule type" value="Genomic_DNA"/>
</dbReference>
<feature type="transmembrane region" description="Helical" evidence="9">
    <location>
        <begin position="711"/>
        <end position="735"/>
    </location>
</feature>
<feature type="transmembrane region" description="Helical" evidence="9">
    <location>
        <begin position="840"/>
        <end position="860"/>
    </location>
</feature>
<dbReference type="InterPro" id="IPR016152">
    <property type="entry name" value="PTrfase/Anion_transptr"/>
</dbReference>
<feature type="domain" description="Bicarbonate transporter-like transmembrane" evidence="11">
    <location>
        <begin position="374"/>
        <end position="899"/>
    </location>
</feature>
<comment type="similarity">
    <text evidence="2 9">Belongs to the anion exchanger (TC 2.A.31) family.</text>
</comment>
<comment type="caution">
    <text evidence="13">The sequence shown here is derived from an EMBL/GenBank/DDBJ whole genome shotgun (WGS) entry which is preliminary data.</text>
</comment>
<evidence type="ECO:0000256" key="5">
    <source>
        <dbReference type="ARBA" id="ARBA00022692"/>
    </source>
</evidence>
<keyword evidence="14" id="KW-1185">Reference proteome</keyword>
<sequence>MDRPHVEDEEDQRPEDGASFYMYGDTSYDPSKNVQDLLNTVKSPKHRSHPIFCEMSMLKRRGDTYEWRETARWVKYEEQVEEGGKRWSKPHVASLSMHYIMEMRKHMLEGIFLKDVEVYTLGQVIDHFLEEWTRTGHLDPMMRPHIKAIALKQHRHRHERGRPEDKKNKSLKRGNSSSDMGAEGGLRHVQSGLSLSSNFGSEQSLTSLESEANQKKTMNEKFLRKLPKDAETANFMVGEIEDLHQMLIGFMRLNDGRDLGNISEVPIPTRFIVYLLGPVGTGVQLKEMGRCLATMMVDEVFREVAYKSRNIEDLVAGSDEFLEQVIVLPPGEWDPKIRIEPPKSLAVLMEKRHVGGDGDGGSHDDPDLIMSPRPLAGLFADIKRKAPFYLSDFTDAFHIQCLPAFIFIFLATLTNNVTFGALLGQGTGNYMGVMECIFAGAVSSMVFALFAGQPLNILGSTGPMLVLENIIYDLCNDNGWDFLSLRFWVGIWTAGFLLLIVIFNLSALVRYLTRFTEESFACLIAIIFIYESFKKLAEIAEKTAPLRMNPEEGNDMSNVTEEVCNSLGDIVQWECHQTFVSDVFLMCLILFFVTFGIALFLVEFRQWPCFPNFVRSLIGDFSILIAILVCVGIDAAVGLPTPKLTVPTEFKPTNSELRGWVVEPISATNPWWLYLAAGLPALLATILIFMDQQITAVIVNRADHKLVKGKGYHLDLLVVAVLVAVHSLLGLPWYVAATVNAIAHINSLKKESESTAPGEKPTFLGVREQRVTNFLMGVLSAAAVFITNILQVIPMPVLYGVFFYMGYSALRGMQLIDRILLVFMPVKYQPDHIYLRHVPLWRVHLFTFIQILCLVALWVVKSIKSISIVFPLLVVFTGVVRKMIECIFTQYELKYIDQLLPGRHVEKDDKPLKPAAIEAGTEKKSTHSHSHTPSHTKTTTDSKNGGKASFFIHDEPESPPAYENGGFDTKL</sequence>
<dbReference type="InterPro" id="IPR013769">
    <property type="entry name" value="Band3_cytoplasmic_dom"/>
</dbReference>
<evidence type="ECO:0000256" key="8">
    <source>
        <dbReference type="ARBA" id="ARBA00023136"/>
    </source>
</evidence>
<dbReference type="Pfam" id="PF00955">
    <property type="entry name" value="HCO3_cotransp"/>
    <property type="match status" value="1"/>
</dbReference>
<dbReference type="PRINTS" id="PR01232">
    <property type="entry name" value="NAHCO3TRSPRT"/>
</dbReference>
<accession>A0ABD0LN20</accession>
<feature type="transmembrane region" description="Helical" evidence="9">
    <location>
        <begin position="671"/>
        <end position="690"/>
    </location>
</feature>
<evidence type="ECO:0000259" key="11">
    <source>
        <dbReference type="Pfam" id="PF00955"/>
    </source>
</evidence>
<dbReference type="InterPro" id="IPR003020">
    <property type="entry name" value="HCO3_transpt_euk"/>
</dbReference>
<gene>
    <name evidence="13" type="ORF">BaRGS_00008078</name>
</gene>
<keyword evidence="6 9" id="KW-1133">Transmembrane helix</keyword>
<name>A0ABD0LN20_9CAEN</name>
<dbReference type="GO" id="GO:0006811">
    <property type="term" value="P:monoatomic ion transport"/>
    <property type="evidence" value="ECO:0007669"/>
    <property type="project" value="UniProtKB-KW"/>
</dbReference>
<dbReference type="FunFam" id="1.10.287.570:FF:000001">
    <property type="entry name" value="Anion exchange protein"/>
    <property type="match status" value="1"/>
</dbReference>
<dbReference type="Pfam" id="PF07565">
    <property type="entry name" value="Band_3_cyto"/>
    <property type="match status" value="1"/>
</dbReference>
<evidence type="ECO:0000313" key="14">
    <source>
        <dbReference type="Proteomes" id="UP001519460"/>
    </source>
</evidence>
<feature type="transmembrane region" description="Helical" evidence="9">
    <location>
        <begin position="436"/>
        <end position="455"/>
    </location>
</feature>
<dbReference type="AlphaFoldDB" id="A0ABD0LN20"/>
<evidence type="ECO:0000256" key="1">
    <source>
        <dbReference type="ARBA" id="ARBA00004554"/>
    </source>
</evidence>
<dbReference type="SUPFAM" id="SSF55804">
    <property type="entry name" value="Phoshotransferase/anion transport protein"/>
    <property type="match status" value="1"/>
</dbReference>